<dbReference type="EMBL" id="BARV01010963">
    <property type="protein sequence ID" value="GAI02952.1"/>
    <property type="molecule type" value="Genomic_DNA"/>
</dbReference>
<protein>
    <submittedName>
        <fullName evidence="1">Uncharacterized protein</fullName>
    </submittedName>
</protein>
<evidence type="ECO:0000313" key="1">
    <source>
        <dbReference type="EMBL" id="GAI02952.1"/>
    </source>
</evidence>
<sequence>MKWTGIDWFLLLISDGLWLLIKDIFDIEISIGKKDHKCQHTDYEKNLLK</sequence>
<proteinExistence type="predicted"/>
<comment type="caution">
    <text evidence="1">The sequence shown here is derived from an EMBL/GenBank/DDBJ whole genome shotgun (WGS) entry which is preliminary data.</text>
</comment>
<reference evidence="1" key="1">
    <citation type="journal article" date="2014" name="Front. Microbiol.">
        <title>High frequency of phylogenetically diverse reductive dehalogenase-homologous genes in deep subseafloor sedimentary metagenomes.</title>
        <authorList>
            <person name="Kawai M."/>
            <person name="Futagami T."/>
            <person name="Toyoda A."/>
            <person name="Takaki Y."/>
            <person name="Nishi S."/>
            <person name="Hori S."/>
            <person name="Arai W."/>
            <person name="Tsubouchi T."/>
            <person name="Morono Y."/>
            <person name="Uchiyama I."/>
            <person name="Ito T."/>
            <person name="Fujiyama A."/>
            <person name="Inagaki F."/>
            <person name="Takami H."/>
        </authorList>
    </citation>
    <scope>NUCLEOTIDE SEQUENCE</scope>
    <source>
        <strain evidence="1">Expedition CK06-06</strain>
    </source>
</reference>
<dbReference type="AlphaFoldDB" id="X1K7H2"/>
<accession>X1K7H2</accession>
<organism evidence="1">
    <name type="scientific">marine sediment metagenome</name>
    <dbReference type="NCBI Taxonomy" id="412755"/>
    <lineage>
        <taxon>unclassified sequences</taxon>
        <taxon>metagenomes</taxon>
        <taxon>ecological metagenomes</taxon>
    </lineage>
</organism>
<name>X1K7H2_9ZZZZ</name>
<gene>
    <name evidence="1" type="ORF">S06H3_21004</name>
</gene>